<sequence>MSLKFSEKAHRYWMDGKPVRGATTLIGNGIPKPALMPWACKLIAEWVEANPLEIERLRASENRYELVNTLKGLPNQKRDTAGLRGTAIHDMGEKYLAGLEIEIPEEHESEVMGLARFIEDMKLVPMIVEKSLGNREHWYSGRVDFIGTSPFLNDGEPVLIDWKTSNNVYGDTALQCAAYARAEFWVTDEDPDTEHPMPDIAATYVAHITSSGVYLHPLAANQVEIDKHFTDFLHAAHTAKNAETRKGYLGEPIYTPEGFKK</sequence>
<dbReference type="RefSeq" id="WP_190618197.1">
    <property type="nucleotide sequence ID" value="NZ_CP061538.1"/>
</dbReference>
<evidence type="ECO:0008006" key="3">
    <source>
        <dbReference type="Google" id="ProtNLM"/>
    </source>
</evidence>
<dbReference type="KEGG" id="rama:IDM48_04290"/>
<keyword evidence="2" id="KW-1185">Reference proteome</keyword>
<organism evidence="1 2">
    <name type="scientific">Rothia amarae</name>
    <dbReference type="NCBI Taxonomy" id="169480"/>
    <lineage>
        <taxon>Bacteria</taxon>
        <taxon>Bacillati</taxon>
        <taxon>Actinomycetota</taxon>
        <taxon>Actinomycetes</taxon>
        <taxon>Micrococcales</taxon>
        <taxon>Micrococcaceae</taxon>
        <taxon>Rothia</taxon>
    </lineage>
</organism>
<dbReference type="Gene3D" id="3.90.320.10">
    <property type="match status" value="1"/>
</dbReference>
<reference evidence="1 2" key="1">
    <citation type="submission" date="2020-09" db="EMBL/GenBank/DDBJ databases">
        <title>Investigation of environmental microbe.</title>
        <authorList>
            <person name="Ou Y."/>
            <person name="Kang Q."/>
        </authorList>
    </citation>
    <scope>NUCLEOTIDE SEQUENCE [LARGE SCALE GENOMIC DNA]</scope>
    <source>
        <strain evidence="1 2">KJZ-9</strain>
    </source>
</reference>
<name>A0A7H2BLT2_9MICC</name>
<evidence type="ECO:0000313" key="1">
    <source>
        <dbReference type="EMBL" id="QNV40628.1"/>
    </source>
</evidence>
<dbReference type="AlphaFoldDB" id="A0A7H2BLT2"/>
<gene>
    <name evidence="1" type="ORF">IDM48_04290</name>
</gene>
<dbReference type="Proteomes" id="UP000516421">
    <property type="component" value="Chromosome"/>
</dbReference>
<dbReference type="EMBL" id="CP061538">
    <property type="protein sequence ID" value="QNV40628.1"/>
    <property type="molecule type" value="Genomic_DNA"/>
</dbReference>
<proteinExistence type="predicted"/>
<dbReference type="InterPro" id="IPR011604">
    <property type="entry name" value="PDDEXK-like_dom_sf"/>
</dbReference>
<accession>A0A7H2BLT2</accession>
<evidence type="ECO:0000313" key="2">
    <source>
        <dbReference type="Proteomes" id="UP000516421"/>
    </source>
</evidence>
<protein>
    <recommendedName>
        <fullName evidence="3">PD-(D/E)XK nuclease family protein</fullName>
    </recommendedName>
</protein>